<keyword evidence="4" id="KW-1133">Transmembrane helix</keyword>
<evidence type="ECO:0000256" key="2">
    <source>
        <dbReference type="ARBA" id="ARBA00022737"/>
    </source>
</evidence>
<keyword evidence="4" id="KW-0472">Membrane</keyword>
<dbReference type="RefSeq" id="WP_218253893.1">
    <property type="nucleotide sequence ID" value="NZ_JABXWD010000517.1"/>
</dbReference>
<feature type="non-terminal residue" evidence="5">
    <location>
        <position position="1"/>
    </location>
</feature>
<keyword evidence="1 3" id="KW-0853">WD repeat</keyword>
<dbReference type="Pfam" id="PF00400">
    <property type="entry name" value="WD40"/>
    <property type="match status" value="4"/>
</dbReference>
<proteinExistence type="predicted"/>
<evidence type="ECO:0000256" key="4">
    <source>
        <dbReference type="SAM" id="Phobius"/>
    </source>
</evidence>
<dbReference type="SMART" id="SM00320">
    <property type="entry name" value="WD40"/>
    <property type="match status" value="5"/>
</dbReference>
<feature type="repeat" description="WD" evidence="3">
    <location>
        <begin position="43"/>
        <end position="76"/>
    </location>
</feature>
<protein>
    <recommendedName>
        <fullName evidence="7">Repeat-containing protein</fullName>
    </recommendedName>
</protein>
<dbReference type="PANTHER" id="PTHR19848">
    <property type="entry name" value="WD40 REPEAT PROTEIN"/>
    <property type="match status" value="1"/>
</dbReference>
<dbReference type="Proteomes" id="UP001196980">
    <property type="component" value="Unassembled WGS sequence"/>
</dbReference>
<dbReference type="InterPro" id="IPR001680">
    <property type="entry name" value="WD40_rpt"/>
</dbReference>
<sequence length="629" mass="70363">TDKNVAVAITALQLSYCNKHVFLGHDDGRIVRCNDDLAYPLEFNRRYEGLSSMALTRSGQHLFSAGRDGIIRLWRIYNDKGDYMGHFDPVYQEITAIAVSYNEKTVIAALGDGSMVFFDSVTGKERNRVEHKGVINAIAISPDGNLFLTACEDGSVGLWDYKTRTIQSRYEEAHLEGVTCVAFSPDGQYFASGSKDTTVSLWSIHTQKNLQNMTGHNNTISAVAFGTDGWFMYSAGMDSAVIKWFLNWTLDPQVETTWKAQAKHMLSEFLSYQYRRGQIEKNKPSWTEKDLEILKSRFKAAGFEAAFAEMSARDLLEYQDRWTESVPKFHTLEMDEPKSLQQISTEAHARADKKKLSKLTIALVVIVVVFGLLAYIYNLRRDRYDTQALNKFDLNITNADRAREALDYVKPKSPGNCDTKRLDEYMDSYVYMVKSRLTAIMSANPKTQENTSCLIVLSADKDIQDKLLSQFSEGNDVATLTALSYLFSYTGKDILPSLLAVLAEPPRAWELSDNAVAKDVRLRLIVEAVVNMGSAEAVDAILNHTSREGIDAGPIAPYISKIIASKQLEVDTALKTIERLMGNENEDVRKNAVEALALFKGTEAKRLAKKALLDGSAKVRKEAEAVLSD</sequence>
<feature type="repeat" description="WD" evidence="3">
    <location>
        <begin position="171"/>
        <end position="212"/>
    </location>
</feature>
<feature type="repeat" description="WD" evidence="3">
    <location>
        <begin position="213"/>
        <end position="244"/>
    </location>
</feature>
<organism evidence="5 6">
    <name type="scientific">Candidatus Magnetobacterium casense</name>
    <dbReference type="NCBI Taxonomy" id="1455061"/>
    <lineage>
        <taxon>Bacteria</taxon>
        <taxon>Pseudomonadati</taxon>
        <taxon>Nitrospirota</taxon>
        <taxon>Thermodesulfovibrionia</taxon>
        <taxon>Thermodesulfovibrionales</taxon>
        <taxon>Candidatus Magnetobacteriaceae</taxon>
        <taxon>Candidatus Magnetobacterium</taxon>
    </lineage>
</organism>
<dbReference type="PROSITE" id="PS50082">
    <property type="entry name" value="WD_REPEATS_2"/>
    <property type="match status" value="4"/>
</dbReference>
<dbReference type="EMBL" id="JABXWD010000517">
    <property type="protein sequence ID" value="MBV6343284.1"/>
    <property type="molecule type" value="Genomic_DNA"/>
</dbReference>
<feature type="repeat" description="WD" evidence="3">
    <location>
        <begin position="128"/>
        <end position="169"/>
    </location>
</feature>
<evidence type="ECO:0000256" key="3">
    <source>
        <dbReference type="PROSITE-ProRule" id="PRU00221"/>
    </source>
</evidence>
<evidence type="ECO:0000313" key="5">
    <source>
        <dbReference type="EMBL" id="MBV6343284.1"/>
    </source>
</evidence>
<accession>A0ABS6S4K2</accession>
<reference evidence="5 6" key="1">
    <citation type="journal article" date="2020" name="J Geophys Res Biogeosci">
        <title>Magnetotaxis as an Adaptation to Enable Bacterial Shuttling of Microbial Sulfur and Sulfur Cycling Across Aquatic Oxic#Anoxic Interfaces.</title>
        <authorList>
            <person name="Li J."/>
            <person name="Liu P."/>
            <person name="Wang J."/>
            <person name="Roberts A.P."/>
            <person name="Pan Y."/>
        </authorList>
    </citation>
    <scope>NUCLEOTIDE SEQUENCE [LARGE SCALE GENOMIC DNA]</scope>
    <source>
        <strain evidence="5 6">MYR-1_YQ</strain>
    </source>
</reference>
<dbReference type="PROSITE" id="PS50294">
    <property type="entry name" value="WD_REPEATS_REGION"/>
    <property type="match status" value="3"/>
</dbReference>
<gene>
    <name evidence="5" type="ORF">HWQ67_17035</name>
</gene>
<name>A0ABS6S4K2_9BACT</name>
<dbReference type="PANTHER" id="PTHR19848:SF8">
    <property type="entry name" value="F-BOX AND WD REPEAT DOMAIN CONTAINING 7"/>
    <property type="match status" value="1"/>
</dbReference>
<keyword evidence="6" id="KW-1185">Reference proteome</keyword>
<evidence type="ECO:0000256" key="1">
    <source>
        <dbReference type="ARBA" id="ARBA00022574"/>
    </source>
</evidence>
<dbReference type="Pfam" id="PF13646">
    <property type="entry name" value="HEAT_2"/>
    <property type="match status" value="1"/>
</dbReference>
<keyword evidence="2" id="KW-0677">Repeat</keyword>
<keyword evidence="4" id="KW-0812">Transmembrane</keyword>
<feature type="transmembrane region" description="Helical" evidence="4">
    <location>
        <begin position="359"/>
        <end position="377"/>
    </location>
</feature>
<comment type="caution">
    <text evidence="5">The sequence shown here is derived from an EMBL/GenBank/DDBJ whole genome shotgun (WGS) entry which is preliminary data.</text>
</comment>
<evidence type="ECO:0000313" key="6">
    <source>
        <dbReference type="Proteomes" id="UP001196980"/>
    </source>
</evidence>
<evidence type="ECO:0008006" key="7">
    <source>
        <dbReference type="Google" id="ProtNLM"/>
    </source>
</evidence>